<evidence type="ECO:0000256" key="6">
    <source>
        <dbReference type="ARBA" id="ARBA00023033"/>
    </source>
</evidence>
<dbReference type="GO" id="GO:0020037">
    <property type="term" value="F:heme binding"/>
    <property type="evidence" value="ECO:0007669"/>
    <property type="project" value="InterPro"/>
</dbReference>
<dbReference type="SUPFAM" id="SSF48264">
    <property type="entry name" value="Cytochrome P450"/>
    <property type="match status" value="1"/>
</dbReference>
<evidence type="ECO:0000256" key="3">
    <source>
        <dbReference type="ARBA" id="ARBA00022723"/>
    </source>
</evidence>
<dbReference type="CDD" id="cd00302">
    <property type="entry name" value="cytochrome_P450"/>
    <property type="match status" value="1"/>
</dbReference>
<keyword evidence="5 7" id="KW-0408">Iron</keyword>
<evidence type="ECO:0000256" key="4">
    <source>
        <dbReference type="ARBA" id="ARBA00023002"/>
    </source>
</evidence>
<evidence type="ECO:0000256" key="1">
    <source>
        <dbReference type="ARBA" id="ARBA00010617"/>
    </source>
</evidence>
<keyword evidence="6 8" id="KW-0503">Monooxygenase</keyword>
<dbReference type="InterPro" id="IPR036396">
    <property type="entry name" value="Cyt_P450_sf"/>
</dbReference>
<dbReference type="InterPro" id="IPR017972">
    <property type="entry name" value="Cyt_P450_CS"/>
</dbReference>
<organism evidence="9 10">
    <name type="scientific">Paraglomus brasilianum</name>
    <dbReference type="NCBI Taxonomy" id="144538"/>
    <lineage>
        <taxon>Eukaryota</taxon>
        <taxon>Fungi</taxon>
        <taxon>Fungi incertae sedis</taxon>
        <taxon>Mucoromycota</taxon>
        <taxon>Glomeromycotina</taxon>
        <taxon>Glomeromycetes</taxon>
        <taxon>Paraglomerales</taxon>
        <taxon>Paraglomeraceae</taxon>
        <taxon>Paraglomus</taxon>
    </lineage>
</organism>
<gene>
    <name evidence="9" type="ORF">PBRASI_LOCUS4741</name>
</gene>
<dbReference type="PRINTS" id="PR00463">
    <property type="entry name" value="EP450I"/>
</dbReference>
<dbReference type="PANTHER" id="PTHR24291">
    <property type="entry name" value="CYTOCHROME P450 FAMILY 4"/>
    <property type="match status" value="1"/>
</dbReference>
<dbReference type="AlphaFoldDB" id="A0A9N9FMW7"/>
<keyword evidence="4 8" id="KW-0560">Oxidoreductase</keyword>
<feature type="binding site" description="axial binding residue" evidence="7">
    <location>
        <position position="434"/>
    </location>
    <ligand>
        <name>heme</name>
        <dbReference type="ChEBI" id="CHEBI:30413"/>
    </ligand>
    <ligandPart>
        <name>Fe</name>
        <dbReference type="ChEBI" id="CHEBI:18248"/>
    </ligandPart>
</feature>
<keyword evidence="3 7" id="KW-0479">Metal-binding</keyword>
<dbReference type="InterPro" id="IPR001128">
    <property type="entry name" value="Cyt_P450"/>
</dbReference>
<dbReference type="GO" id="GO:0004497">
    <property type="term" value="F:monooxygenase activity"/>
    <property type="evidence" value="ECO:0007669"/>
    <property type="project" value="UniProtKB-KW"/>
</dbReference>
<dbReference type="PRINTS" id="PR00385">
    <property type="entry name" value="P450"/>
</dbReference>
<accession>A0A9N9FMW7</accession>
<name>A0A9N9FMW7_9GLOM</name>
<dbReference type="InterPro" id="IPR002401">
    <property type="entry name" value="Cyt_P450_E_grp-I"/>
</dbReference>
<dbReference type="PANTHER" id="PTHR24291:SF50">
    <property type="entry name" value="BIFUNCTIONAL ALBAFLAVENONE MONOOXYGENASE_TERPENE SYNTHASE"/>
    <property type="match status" value="1"/>
</dbReference>
<comment type="caution">
    <text evidence="9">The sequence shown here is derived from an EMBL/GenBank/DDBJ whole genome shotgun (WGS) entry which is preliminary data.</text>
</comment>
<evidence type="ECO:0000256" key="5">
    <source>
        <dbReference type="ARBA" id="ARBA00023004"/>
    </source>
</evidence>
<evidence type="ECO:0000313" key="10">
    <source>
        <dbReference type="Proteomes" id="UP000789739"/>
    </source>
</evidence>
<comment type="similarity">
    <text evidence="1 8">Belongs to the cytochrome P450 family.</text>
</comment>
<comment type="cofactor">
    <cofactor evidence="7">
        <name>heme</name>
        <dbReference type="ChEBI" id="CHEBI:30413"/>
    </cofactor>
</comment>
<dbReference type="Gene3D" id="1.10.630.10">
    <property type="entry name" value="Cytochrome P450"/>
    <property type="match status" value="1"/>
</dbReference>
<dbReference type="PROSITE" id="PS00086">
    <property type="entry name" value="CYTOCHROME_P450"/>
    <property type="match status" value="1"/>
</dbReference>
<keyword evidence="10" id="KW-1185">Reference proteome</keyword>
<dbReference type="Proteomes" id="UP000789739">
    <property type="component" value="Unassembled WGS sequence"/>
</dbReference>
<keyword evidence="2 7" id="KW-0349">Heme</keyword>
<protein>
    <submittedName>
        <fullName evidence="9">7180_t:CDS:1</fullName>
    </submittedName>
</protein>
<sequence>MALPELLSDYRLSIVLVLFVIAIRKLQNFLNRRKIGDDLPGPPASLLTGNALEIGRAGGLGPFQRNLHETYGPVVRYWLGPSDLNVSINDPDILDQLEILNTERPTGFIQFMKELFTDKGLFYLEGQAGKERRLIYHKVFAKRPYENIMPQFSRIIVELGSNWLSQRNGEKSVTIEFQDEAQRLWNKLNEYNVFGDISSGNDLTKNFSDLFKLLISIRYSFFPLVPYTKLWYKKYALLDSLHSEVDRLIREELKHRGESTLAKADFLSLLLEDEELDEETVHAEVMTLLFAVYDNFVGLSWVLHKIAELKDVQTKIRNEVQRVWGDENPTKLDDLTRLVYTRAAIKEALRFGGTGNSNIRVLAQDYLVQNKYFIPKGAHIITPVRLLHKNPNHWENPDKFEPERFMSVDKERPEESQKRSRMAYIPFGFGPRSCLGQRYTINTLTLIVGLLTKRFDIDAVKKCNEITWKEALFSDQAVEGVWLKFTPRGAE</sequence>
<dbReference type="EMBL" id="CAJVPI010000509">
    <property type="protein sequence ID" value="CAG8544109.1"/>
    <property type="molecule type" value="Genomic_DNA"/>
</dbReference>
<evidence type="ECO:0000256" key="7">
    <source>
        <dbReference type="PIRSR" id="PIRSR602401-1"/>
    </source>
</evidence>
<dbReference type="GO" id="GO:0005506">
    <property type="term" value="F:iron ion binding"/>
    <property type="evidence" value="ECO:0007669"/>
    <property type="project" value="InterPro"/>
</dbReference>
<proteinExistence type="inferred from homology"/>
<dbReference type="GO" id="GO:0016705">
    <property type="term" value="F:oxidoreductase activity, acting on paired donors, with incorporation or reduction of molecular oxygen"/>
    <property type="evidence" value="ECO:0007669"/>
    <property type="project" value="InterPro"/>
</dbReference>
<dbReference type="InterPro" id="IPR050196">
    <property type="entry name" value="Cytochrome_P450_Monoox"/>
</dbReference>
<evidence type="ECO:0000256" key="8">
    <source>
        <dbReference type="RuleBase" id="RU000461"/>
    </source>
</evidence>
<reference evidence="9" key="1">
    <citation type="submission" date="2021-06" db="EMBL/GenBank/DDBJ databases">
        <authorList>
            <person name="Kallberg Y."/>
            <person name="Tangrot J."/>
            <person name="Rosling A."/>
        </authorList>
    </citation>
    <scope>NUCLEOTIDE SEQUENCE</scope>
    <source>
        <strain evidence="9">BR232B</strain>
    </source>
</reference>
<dbReference type="OrthoDB" id="1470350at2759"/>
<evidence type="ECO:0000256" key="2">
    <source>
        <dbReference type="ARBA" id="ARBA00022617"/>
    </source>
</evidence>
<evidence type="ECO:0000313" key="9">
    <source>
        <dbReference type="EMBL" id="CAG8544109.1"/>
    </source>
</evidence>
<dbReference type="Pfam" id="PF00067">
    <property type="entry name" value="p450"/>
    <property type="match status" value="1"/>
</dbReference>